<dbReference type="Proteomes" id="UP000028059">
    <property type="component" value="Unassembled WGS sequence"/>
</dbReference>
<accession>A0A081RKN1</accession>
<dbReference type="AlphaFoldDB" id="A0A081RKN1"/>
<organism evidence="1 2">
    <name type="scientific">Marine Group I thaumarchaeote SCGC AAA799-N04</name>
    <dbReference type="NCBI Taxonomy" id="1502293"/>
    <lineage>
        <taxon>Archaea</taxon>
        <taxon>Nitrososphaerota</taxon>
        <taxon>Marine Group I</taxon>
    </lineage>
</organism>
<name>A0A081RKN1_9ARCH</name>
<gene>
    <name evidence="1" type="ORF">AAA799N04_01866</name>
</gene>
<sequence length="19" mass="2057">KPISKCPACGSENREPVEL</sequence>
<dbReference type="EMBL" id="JOKN01000080">
    <property type="protein sequence ID" value="KEQ55754.1"/>
    <property type="molecule type" value="Genomic_DNA"/>
</dbReference>
<proteinExistence type="predicted"/>
<evidence type="ECO:0000313" key="1">
    <source>
        <dbReference type="EMBL" id="KEQ55754.1"/>
    </source>
</evidence>
<keyword evidence="2" id="KW-1185">Reference proteome</keyword>
<feature type="non-terminal residue" evidence="1">
    <location>
        <position position="1"/>
    </location>
</feature>
<evidence type="ECO:0000313" key="2">
    <source>
        <dbReference type="Proteomes" id="UP000028059"/>
    </source>
</evidence>
<comment type="caution">
    <text evidence="1">The sequence shown here is derived from an EMBL/GenBank/DDBJ whole genome shotgun (WGS) entry which is preliminary data.</text>
</comment>
<reference evidence="1 2" key="1">
    <citation type="submission" date="2014-06" db="EMBL/GenBank/DDBJ databases">
        <authorList>
            <person name="Ngugi D.K."/>
            <person name="Blom J."/>
            <person name="Alam I."/>
            <person name="Rashid M."/>
            <person name="Ba Alawi W."/>
            <person name="Zhang G."/>
            <person name="Hikmawan T."/>
            <person name="Guan Y."/>
            <person name="Antunes A."/>
            <person name="Siam R."/>
            <person name="ElDorry H."/>
            <person name="Bajic V."/>
            <person name="Stingl U."/>
        </authorList>
    </citation>
    <scope>NUCLEOTIDE SEQUENCE [LARGE SCALE GENOMIC DNA]</scope>
    <source>
        <strain evidence="1">SCGC AAA799-N04</strain>
    </source>
</reference>
<protein>
    <submittedName>
        <fullName evidence="1">Uncharacterized protein</fullName>
    </submittedName>
</protein>